<protein>
    <submittedName>
        <fullName evidence="2">Uncharacterized protein</fullName>
    </submittedName>
</protein>
<feature type="region of interest" description="Disordered" evidence="1">
    <location>
        <begin position="1"/>
        <end position="49"/>
    </location>
</feature>
<keyword evidence="3" id="KW-1185">Reference proteome</keyword>
<gene>
    <name evidence="2" type="ORF">A8926_2643</name>
</gene>
<evidence type="ECO:0000313" key="2">
    <source>
        <dbReference type="EMBL" id="PKW14983.1"/>
    </source>
</evidence>
<sequence>MAASRPPRPPAAAIRPPATPKPTVRTTSPRQAKTDEAPDPAELRRESLQGPIPAARALAVEQNALVRVVPDPSRYVTQLRLLGSTLVTSELILVATNADRRHLIEAGFHARLLIAANP</sequence>
<dbReference type="AlphaFoldDB" id="A0A2N3XWC8"/>
<proteinExistence type="predicted"/>
<reference evidence="2" key="1">
    <citation type="submission" date="2017-12" db="EMBL/GenBank/DDBJ databases">
        <title>Sequencing the genomes of 1000 Actinobacteria strains.</title>
        <authorList>
            <person name="Klenk H.-P."/>
        </authorList>
    </citation>
    <scope>NUCLEOTIDE SEQUENCE [LARGE SCALE GENOMIC DNA]</scope>
    <source>
        <strain evidence="2">DSM 44228</strain>
    </source>
</reference>
<dbReference type="STRING" id="994479.GCA_000194155_02795"/>
<dbReference type="Proteomes" id="UP000233786">
    <property type="component" value="Unassembled WGS sequence"/>
</dbReference>
<dbReference type="EMBL" id="PJNB01000001">
    <property type="protein sequence ID" value="PKW14983.1"/>
    <property type="molecule type" value="Genomic_DNA"/>
</dbReference>
<evidence type="ECO:0000256" key="1">
    <source>
        <dbReference type="SAM" id="MobiDB-lite"/>
    </source>
</evidence>
<feature type="compositionally biased region" description="Pro residues" evidence="1">
    <location>
        <begin position="1"/>
        <end position="10"/>
    </location>
</feature>
<dbReference type="RefSeq" id="WP_010695584.1">
    <property type="nucleotide sequence ID" value="NZ_CP061007.1"/>
</dbReference>
<organism evidence="2 3">
    <name type="scientific">Saccharopolyspora spinosa</name>
    <dbReference type="NCBI Taxonomy" id="60894"/>
    <lineage>
        <taxon>Bacteria</taxon>
        <taxon>Bacillati</taxon>
        <taxon>Actinomycetota</taxon>
        <taxon>Actinomycetes</taxon>
        <taxon>Pseudonocardiales</taxon>
        <taxon>Pseudonocardiaceae</taxon>
        <taxon>Saccharopolyspora</taxon>
    </lineage>
</organism>
<evidence type="ECO:0000313" key="3">
    <source>
        <dbReference type="Proteomes" id="UP000233786"/>
    </source>
</evidence>
<name>A0A2N3XWC8_SACSN</name>
<comment type="caution">
    <text evidence="2">The sequence shown here is derived from an EMBL/GenBank/DDBJ whole genome shotgun (WGS) entry which is preliminary data.</text>
</comment>
<accession>A0A2N3XWC8</accession>
<feature type="compositionally biased region" description="Basic and acidic residues" evidence="1">
    <location>
        <begin position="32"/>
        <end position="47"/>
    </location>
</feature>